<dbReference type="Gene3D" id="3.30.1380.20">
    <property type="entry name" value="Trafficking protein particle complex subunit 3"/>
    <property type="match status" value="1"/>
</dbReference>
<keyword evidence="3" id="KW-1185">Reference proteome</keyword>
<dbReference type="Proteomes" id="UP000051461">
    <property type="component" value="Unassembled WGS sequence"/>
</dbReference>
<dbReference type="STRING" id="1423726.FC07_GL001109"/>
<organism evidence="2 3">
    <name type="scientific">Loigolactobacillus bifermentans DSM 20003</name>
    <dbReference type="NCBI Taxonomy" id="1423726"/>
    <lineage>
        <taxon>Bacteria</taxon>
        <taxon>Bacillati</taxon>
        <taxon>Bacillota</taxon>
        <taxon>Bacilli</taxon>
        <taxon>Lactobacillales</taxon>
        <taxon>Lactobacillaceae</taxon>
        <taxon>Loigolactobacillus</taxon>
    </lineage>
</organism>
<dbReference type="OrthoDB" id="2965348at2"/>
<protein>
    <recommendedName>
        <fullName evidence="4">DUF2507 domain-containing protein</fullName>
    </recommendedName>
</protein>
<proteinExistence type="predicted"/>
<evidence type="ECO:0000313" key="2">
    <source>
        <dbReference type="EMBL" id="KRK40248.1"/>
    </source>
</evidence>
<reference evidence="2 3" key="1">
    <citation type="journal article" date="2015" name="Genome Announc.">
        <title>Expanding the biotechnology potential of lactobacilli through comparative genomics of 213 strains and associated genera.</title>
        <authorList>
            <person name="Sun Z."/>
            <person name="Harris H.M."/>
            <person name="McCann A."/>
            <person name="Guo C."/>
            <person name="Argimon S."/>
            <person name="Zhang W."/>
            <person name="Yang X."/>
            <person name="Jeffery I.B."/>
            <person name="Cooney J.C."/>
            <person name="Kagawa T.F."/>
            <person name="Liu W."/>
            <person name="Song Y."/>
            <person name="Salvetti E."/>
            <person name="Wrobel A."/>
            <person name="Rasinkangas P."/>
            <person name="Parkhill J."/>
            <person name="Rea M.C."/>
            <person name="O'Sullivan O."/>
            <person name="Ritari J."/>
            <person name="Douillard F.P."/>
            <person name="Paul Ross R."/>
            <person name="Yang R."/>
            <person name="Briner A.E."/>
            <person name="Felis G.E."/>
            <person name="de Vos W.M."/>
            <person name="Barrangou R."/>
            <person name="Klaenhammer T.R."/>
            <person name="Caufield P.W."/>
            <person name="Cui Y."/>
            <person name="Zhang H."/>
            <person name="O'Toole P.W."/>
        </authorList>
    </citation>
    <scope>NUCLEOTIDE SEQUENCE [LARGE SCALE GENOMIC DNA]</scope>
    <source>
        <strain evidence="2 3">DSM 20003</strain>
    </source>
</reference>
<comment type="caution">
    <text evidence="2">The sequence shown here is derived from an EMBL/GenBank/DDBJ whole genome shotgun (WGS) entry which is preliminary data.</text>
</comment>
<accession>A0A0R1H1W3</accession>
<dbReference type="InterPro" id="IPR024096">
    <property type="entry name" value="NO_sig/Golgi_transp_ligand-bd"/>
</dbReference>
<feature type="region of interest" description="Disordered" evidence="1">
    <location>
        <begin position="158"/>
        <end position="191"/>
    </location>
</feature>
<evidence type="ECO:0000256" key="1">
    <source>
        <dbReference type="SAM" id="MobiDB-lite"/>
    </source>
</evidence>
<dbReference type="EMBL" id="AZDA01000018">
    <property type="protein sequence ID" value="KRK40248.1"/>
    <property type="molecule type" value="Genomic_DNA"/>
</dbReference>
<dbReference type="PATRIC" id="fig|1423726.3.peg.1149"/>
<feature type="compositionally biased region" description="Basic residues" evidence="1">
    <location>
        <begin position="181"/>
        <end position="191"/>
    </location>
</feature>
<name>A0A0R1H1W3_9LACO</name>
<dbReference type="AlphaFoldDB" id="A0A0R1H1W3"/>
<feature type="compositionally biased region" description="Polar residues" evidence="1">
    <location>
        <begin position="158"/>
        <end position="178"/>
    </location>
</feature>
<dbReference type="RefSeq" id="WP_057903765.1">
    <property type="nucleotide sequence ID" value="NZ_AZDA01000018.1"/>
</dbReference>
<sequence length="191" mass="21127">MAGEKTYQALLKTATASNNLNYTLLRDLLLPQLLGAENASILYWAGKDLARQLPLANLEALPDFFQQFNFGDLSLQGEGKHQYRFLLAGTAVTQRQAAFETPEFQLETGFLAQQIQQITGAIAEGEASINRQGVVITVQIDHSTESHQNPEAIQLMGTTSGQQVDQQPTSEATGTALSRQKDHRKKRWFGH</sequence>
<gene>
    <name evidence="2" type="ORF">FC07_GL001109</name>
</gene>
<evidence type="ECO:0008006" key="4">
    <source>
        <dbReference type="Google" id="ProtNLM"/>
    </source>
</evidence>
<evidence type="ECO:0000313" key="3">
    <source>
        <dbReference type="Proteomes" id="UP000051461"/>
    </source>
</evidence>
<dbReference type="Pfam" id="PF10702">
    <property type="entry name" value="DUF2507"/>
    <property type="match status" value="1"/>
</dbReference>
<dbReference type="InterPro" id="IPR019642">
    <property type="entry name" value="DUF2507"/>
</dbReference>
<dbReference type="SUPFAM" id="SSF111126">
    <property type="entry name" value="Ligand-binding domain in the NO signalling and Golgi transport"/>
    <property type="match status" value="1"/>
</dbReference>